<evidence type="ECO:0000256" key="2">
    <source>
        <dbReference type="ARBA" id="ARBA00022475"/>
    </source>
</evidence>
<protein>
    <recommendedName>
        <fullName evidence="7">DNA topoisomerase 4 subunit A</fullName>
        <ecNumber evidence="7">5.6.2.2</ecNumber>
    </recommendedName>
    <alternativeName>
        <fullName evidence="7">Topoisomerase IV subunit A</fullName>
    </alternativeName>
</protein>
<feature type="domain" description="Topo IIA-type catalytic" evidence="10">
    <location>
        <begin position="40"/>
        <end position="508"/>
    </location>
</feature>
<dbReference type="GO" id="GO:0007059">
    <property type="term" value="P:chromosome segregation"/>
    <property type="evidence" value="ECO:0007669"/>
    <property type="project" value="UniProtKB-UniRule"/>
</dbReference>
<keyword evidence="6 7" id="KW-0413">Isomerase</keyword>
<dbReference type="GO" id="GO:0005737">
    <property type="term" value="C:cytoplasm"/>
    <property type="evidence" value="ECO:0007669"/>
    <property type="project" value="TreeGrafter"/>
</dbReference>
<dbReference type="Pfam" id="PF03989">
    <property type="entry name" value="DNA_gyraseA_C"/>
    <property type="match status" value="2"/>
</dbReference>
<dbReference type="Gene3D" id="2.120.10.90">
    <property type="entry name" value="DNA gyrase/topoisomerase IV, subunit A, C-terminal"/>
    <property type="match status" value="1"/>
</dbReference>
<feature type="site" description="Transition state stabilizer" evidence="7">
    <location>
        <position position="127"/>
    </location>
</feature>
<feature type="site" description="Interaction with DNA" evidence="7">
    <location>
        <position position="86"/>
    </location>
</feature>
<dbReference type="GO" id="GO:0006265">
    <property type="term" value="P:DNA topological change"/>
    <property type="evidence" value="ECO:0007669"/>
    <property type="project" value="UniProtKB-UniRule"/>
</dbReference>
<comment type="subunit">
    <text evidence="7">Heterotetramer composed of ParC and ParE.</text>
</comment>
<feature type="active site" description="O-(5'-phospho-DNA)-tyrosine intermediate" evidence="7 8">
    <location>
        <position position="128"/>
    </location>
</feature>
<dbReference type="GO" id="GO:0005524">
    <property type="term" value="F:ATP binding"/>
    <property type="evidence" value="ECO:0007669"/>
    <property type="project" value="InterPro"/>
</dbReference>
<dbReference type="SUPFAM" id="SSF56719">
    <property type="entry name" value="Type II DNA topoisomerase"/>
    <property type="match status" value="1"/>
</dbReference>
<keyword evidence="2 7" id="KW-1003">Cell membrane</keyword>
<sequence>MPDDLKTLPEGGRVNETRLAEALSERYLAYAMSTIVSRSLPDVRDGLKPVHRRLLWAMHQLKLDPAGGFKKCARVVGDVIGKFHPHGDASVYEALVRLAQDFAARYPLVEGQGNFGNIDGDNAAAMRYTESKLTEVAKALLEGIEEDSVDFRPTYDGEEREPVVLPAAFPNLLANGANGIAVGMATSIPPHNAGELCAAALELVRNPAASTADLVRHVPGPDFPTGGVLVESPEAILNAYETGRGGFRLRAKWEVEPLKNGTWQVVVTEIPYQVAKSRLIEQIAELLEQKKLPLLADVRDESTDVVRVVLEPKTRAVDPAMLMETLFRATPLESRIPLNMNVLAADRTPRVMGLKEVLRHWLDHREVVLVRRSQHRLAAIERRLEILDGYLAVYLNLDEVIRIVREEDHPKEALIRTFSLTEVQAEAVLNMRLRALRKLEEMEIRREHKKLTAEGKTLQRLLSSEAARWKRIGEELEATREKFGSGALGDRRTVQAQAPAAALVDESAFVEREPITVILSEKGWLRAQKGHLPPEAELRFKEGDSLQLSLHAETTDRIVFMASNGRAYTIKADALPRGRGDGQPVRLMVDLGNEDEIIAAFVHKEGLRFLLASKAGRGFIARAEDLLAEKRTGKNVLTVEPPDRLFVVTDVEGDSVAVIGDNRKLLVFPLEQVPEMSRGRGVTLQGYKDGGLSDVKVFRRADGLTWQLGGRTRTETALSGWVGNRAGAGKMPPNGFPKSNSFDG</sequence>
<dbReference type="HAMAP" id="MF_00936">
    <property type="entry name" value="ParC_type1"/>
    <property type="match status" value="1"/>
</dbReference>
<evidence type="ECO:0000256" key="4">
    <source>
        <dbReference type="ARBA" id="ARBA00023125"/>
    </source>
</evidence>
<dbReference type="InterPro" id="IPR013757">
    <property type="entry name" value="Topo_IIA_A_a_sf"/>
</dbReference>
<evidence type="ECO:0000256" key="3">
    <source>
        <dbReference type="ARBA" id="ARBA00023029"/>
    </source>
</evidence>
<dbReference type="PANTHER" id="PTHR43493">
    <property type="entry name" value="DNA GYRASE/TOPOISOMERASE SUBUNIT A"/>
    <property type="match status" value="1"/>
</dbReference>
<dbReference type="Pfam" id="PF00521">
    <property type="entry name" value="DNA_topoisoIV"/>
    <property type="match status" value="1"/>
</dbReference>
<dbReference type="GO" id="GO:0019897">
    <property type="term" value="C:extrinsic component of plasma membrane"/>
    <property type="evidence" value="ECO:0007669"/>
    <property type="project" value="UniProtKB-UniRule"/>
</dbReference>
<dbReference type="CDD" id="cd00187">
    <property type="entry name" value="TOP4c"/>
    <property type="match status" value="1"/>
</dbReference>
<dbReference type="InterPro" id="IPR006691">
    <property type="entry name" value="GyrA/parC_rep"/>
</dbReference>
<evidence type="ECO:0000313" key="11">
    <source>
        <dbReference type="EMBL" id="AWV23082.1"/>
    </source>
</evidence>
<dbReference type="PROSITE" id="PS52040">
    <property type="entry name" value="TOPO_IIA"/>
    <property type="match status" value="1"/>
</dbReference>
<name>A0A4Y1MYJ8_9PROT</name>
<dbReference type="AlphaFoldDB" id="A0A4Y1MYJ8"/>
<accession>A0A4Y1MYJ8</accession>
<feature type="region of interest" description="Disordered" evidence="9">
    <location>
        <begin position="723"/>
        <end position="744"/>
    </location>
</feature>
<dbReference type="InterPro" id="IPR013758">
    <property type="entry name" value="Topo_IIA_A/C_ab"/>
</dbReference>
<dbReference type="InterPro" id="IPR013760">
    <property type="entry name" value="Topo_IIA-like_dom_sf"/>
</dbReference>
<keyword evidence="4 7" id="KW-0238">DNA-binding</keyword>
<comment type="function">
    <text evidence="7">Topoisomerase IV is essential for chromosome segregation. It relaxes supercoiled DNA. Performs the decatenation events required during the replication of a circular DNA molecule.</text>
</comment>
<dbReference type="NCBIfam" id="NF004044">
    <property type="entry name" value="PRK05561.1"/>
    <property type="match status" value="1"/>
</dbReference>
<comment type="subcellular location">
    <subcellularLocation>
        <location evidence="7">Cell membrane</location>
        <topology evidence="7">Peripheral membrane protein</topology>
    </subcellularLocation>
</comment>
<dbReference type="PANTHER" id="PTHR43493:SF1">
    <property type="entry name" value="DNA TOPOISOMERASE 4 SUBUNIT A"/>
    <property type="match status" value="1"/>
</dbReference>
<feature type="site" description="Interaction with DNA" evidence="7">
    <location>
        <position position="48"/>
    </location>
</feature>
<evidence type="ECO:0000256" key="9">
    <source>
        <dbReference type="SAM" id="MobiDB-lite"/>
    </source>
</evidence>
<evidence type="ECO:0000256" key="1">
    <source>
        <dbReference type="ARBA" id="ARBA00000185"/>
    </source>
</evidence>
<dbReference type="GO" id="GO:0003918">
    <property type="term" value="F:DNA topoisomerase type II (double strand cut, ATP-hydrolyzing) activity"/>
    <property type="evidence" value="ECO:0007669"/>
    <property type="project" value="UniProtKB-UniRule"/>
</dbReference>
<dbReference type="Gene3D" id="1.10.268.10">
    <property type="entry name" value="Topoisomerase, domain 3"/>
    <property type="match status" value="1"/>
</dbReference>
<dbReference type="InterPro" id="IPR002205">
    <property type="entry name" value="Topo_IIA_dom_A"/>
</dbReference>
<dbReference type="InterPro" id="IPR035516">
    <property type="entry name" value="Gyrase/topoIV_suA_C"/>
</dbReference>
<keyword evidence="5 7" id="KW-0472">Membrane</keyword>
<dbReference type="NCBIfam" id="TIGR01062">
    <property type="entry name" value="parC_Gneg"/>
    <property type="match status" value="1"/>
</dbReference>
<comment type="catalytic activity">
    <reaction evidence="1 7 8">
        <text>ATP-dependent breakage, passage and rejoining of double-stranded DNA.</text>
        <dbReference type="EC" id="5.6.2.2"/>
    </reaction>
</comment>
<dbReference type="SMART" id="SM00434">
    <property type="entry name" value="TOP4c"/>
    <property type="match status" value="1"/>
</dbReference>
<keyword evidence="3 7" id="KW-0799">Topoisomerase</keyword>
<dbReference type="GO" id="GO:0005694">
    <property type="term" value="C:chromosome"/>
    <property type="evidence" value="ECO:0007669"/>
    <property type="project" value="InterPro"/>
</dbReference>
<dbReference type="SUPFAM" id="SSF101904">
    <property type="entry name" value="GyrA/ParC C-terminal domain-like"/>
    <property type="match status" value="1"/>
</dbReference>
<dbReference type="EMBL" id="CP025189">
    <property type="protein sequence ID" value="AWV23082.1"/>
    <property type="molecule type" value="Genomic_DNA"/>
</dbReference>
<organism evidence="11">
    <name type="scientific">Roseomonas mucosa</name>
    <dbReference type="NCBI Taxonomy" id="207340"/>
    <lineage>
        <taxon>Bacteria</taxon>
        <taxon>Pseudomonadati</taxon>
        <taxon>Pseudomonadota</taxon>
        <taxon>Alphaproteobacteria</taxon>
        <taxon>Acetobacterales</taxon>
        <taxon>Roseomonadaceae</taxon>
        <taxon>Roseomonas</taxon>
    </lineage>
</organism>
<evidence type="ECO:0000256" key="8">
    <source>
        <dbReference type="PROSITE-ProRule" id="PRU01384"/>
    </source>
</evidence>
<evidence type="ECO:0000256" key="7">
    <source>
        <dbReference type="HAMAP-Rule" id="MF_00936"/>
    </source>
</evidence>
<dbReference type="GO" id="GO:0009330">
    <property type="term" value="C:DNA topoisomerase type II (double strand cut, ATP-hydrolyzing) complex"/>
    <property type="evidence" value="ECO:0007669"/>
    <property type="project" value="TreeGrafter"/>
</dbReference>
<feature type="site" description="Interaction with DNA" evidence="7">
    <location>
        <position position="84"/>
    </location>
</feature>
<dbReference type="EC" id="5.6.2.2" evidence="7"/>
<evidence type="ECO:0000256" key="6">
    <source>
        <dbReference type="ARBA" id="ARBA00023235"/>
    </source>
</evidence>
<dbReference type="InterPro" id="IPR050220">
    <property type="entry name" value="Type_II_DNA_Topoisomerases"/>
</dbReference>
<gene>
    <name evidence="7" type="primary">parC</name>
    <name evidence="11" type="ORF">RADP37_02927</name>
</gene>
<reference evidence="11" key="1">
    <citation type="submission" date="2017-12" db="EMBL/GenBank/DDBJ databases">
        <authorList>
            <person name="Martens C."/>
            <person name="Dahlstrom E."/>
            <person name="Barbian K."/>
            <person name="Sykora L."/>
            <person name="Ricklefs S."/>
            <person name="Bruno D."/>
            <person name="Anzick I."/>
            <person name="Myles I."/>
            <person name="Datta S.K."/>
        </authorList>
    </citation>
    <scope>NUCLEOTIDE SEQUENCE</scope>
    <source>
        <strain evidence="11">AD2</strain>
    </source>
</reference>
<dbReference type="Gene3D" id="3.90.199.10">
    <property type="entry name" value="Topoisomerase II, domain 5"/>
    <property type="match status" value="1"/>
</dbReference>
<proteinExistence type="inferred from homology"/>
<dbReference type="InterPro" id="IPR005742">
    <property type="entry name" value="TopoIV_A_Gneg"/>
</dbReference>
<dbReference type="Gene3D" id="3.30.1360.40">
    <property type="match status" value="1"/>
</dbReference>
<comment type="similarity">
    <text evidence="7">Belongs to the type II topoisomerase GyrA/ParC subunit family. ParC type 1 subfamily.</text>
</comment>
<evidence type="ECO:0000256" key="5">
    <source>
        <dbReference type="ARBA" id="ARBA00023136"/>
    </source>
</evidence>
<dbReference type="GO" id="GO:0003677">
    <property type="term" value="F:DNA binding"/>
    <property type="evidence" value="ECO:0007669"/>
    <property type="project" value="UniProtKB-UniRule"/>
</dbReference>
<evidence type="ECO:0000259" key="10">
    <source>
        <dbReference type="PROSITE" id="PS52040"/>
    </source>
</evidence>
<dbReference type="RefSeq" id="WP_075821926.1">
    <property type="nucleotide sequence ID" value="NZ_CP025189.1"/>
</dbReference>